<evidence type="ECO:0000313" key="2">
    <source>
        <dbReference type="Proteomes" id="UP000029221"/>
    </source>
</evidence>
<sequence>MRTVKKIKIDLERAEKQLKSHRERCVDCQTPPTCAEEEFDCIIDLGNMEDCEYYANELKDAETTFQQELKDRNIVVGRSLFNKIRDRIDKLYEQMEKETPFTPPYNIFSERKGKLLQTLRILAREGLLEIPSNTKFNRCLNNR</sequence>
<dbReference type="Proteomes" id="UP000029221">
    <property type="component" value="Unassembled WGS sequence"/>
</dbReference>
<dbReference type="AlphaFoldDB" id="A0A090Q3R4"/>
<comment type="caution">
    <text evidence="1">The sequence shown here is derived from an EMBL/GenBank/DDBJ whole genome shotgun (WGS) entry which is preliminary data.</text>
</comment>
<reference evidence="1" key="1">
    <citation type="journal article" date="2014" name="Genome Announc.">
        <title>Draft Genome Sequences of Marine Flavobacterium Nonlabens Strains NR17, NR24, NR27, NR32, NR33, and Ara13.</title>
        <authorList>
            <person name="Nakanishi M."/>
            <person name="Meirelles P."/>
            <person name="Suzuki R."/>
            <person name="Takatani N."/>
            <person name="Mino S."/>
            <person name="Suda W."/>
            <person name="Oshima K."/>
            <person name="Hattori M."/>
            <person name="Ohkuma M."/>
            <person name="Hosokawa M."/>
            <person name="Miyashita K."/>
            <person name="Thompson F.L."/>
            <person name="Niwa A."/>
            <person name="Sawabe T."/>
            <person name="Sawabe T."/>
        </authorList>
    </citation>
    <scope>NUCLEOTIDE SEQUENCE [LARGE SCALE GENOMIC DNA]</scope>
    <source>
        <strain evidence="1">JCM 19294</strain>
    </source>
</reference>
<proteinExistence type="predicted"/>
<dbReference type="RefSeq" id="WP_042278351.1">
    <property type="nucleotide sequence ID" value="NZ_BBML01000003.1"/>
</dbReference>
<gene>
    <name evidence="1" type="ORF">JCM19294_1146</name>
</gene>
<accession>A0A090Q3R4</accession>
<name>A0A090Q3R4_9FLAO</name>
<keyword evidence="2" id="KW-1185">Reference proteome</keyword>
<evidence type="ECO:0000313" key="1">
    <source>
        <dbReference type="EMBL" id="GAK96837.1"/>
    </source>
</evidence>
<protein>
    <submittedName>
        <fullName evidence="1">Uncharacterized protein</fullName>
    </submittedName>
</protein>
<dbReference type="EMBL" id="BBML01000003">
    <property type="protein sequence ID" value="GAK96837.1"/>
    <property type="molecule type" value="Genomic_DNA"/>
</dbReference>
<organism evidence="1 2">
    <name type="scientific">Nonlabens tegetincola</name>
    <dbReference type="NCBI Taxonomy" id="323273"/>
    <lineage>
        <taxon>Bacteria</taxon>
        <taxon>Pseudomonadati</taxon>
        <taxon>Bacteroidota</taxon>
        <taxon>Flavobacteriia</taxon>
        <taxon>Flavobacteriales</taxon>
        <taxon>Flavobacteriaceae</taxon>
        <taxon>Nonlabens</taxon>
    </lineage>
</organism>